<dbReference type="InterPro" id="IPR029058">
    <property type="entry name" value="AB_hydrolase_fold"/>
</dbReference>
<dbReference type="InterPro" id="IPR011042">
    <property type="entry name" value="6-blade_b-propeller_TolB-like"/>
</dbReference>
<protein>
    <recommendedName>
        <fullName evidence="4">Dipeptidyl-peptidase V</fullName>
    </recommendedName>
</protein>
<gene>
    <name evidence="6" type="ORF">FIBRA_01716</name>
</gene>
<keyword evidence="3" id="KW-0720">Serine protease</keyword>
<dbReference type="HOGENOM" id="CLU_008615_2_0_1"/>
<dbReference type="AlphaFoldDB" id="J4GL44"/>
<keyword evidence="3" id="KW-0645">Protease</keyword>
<name>J4GL44_9APHY</name>
<evidence type="ECO:0000256" key="1">
    <source>
        <dbReference type="ARBA" id="ARBA00010040"/>
    </source>
</evidence>
<dbReference type="PANTHER" id="PTHR42776">
    <property type="entry name" value="SERINE PEPTIDASE S9 FAMILY MEMBER"/>
    <property type="match status" value="1"/>
</dbReference>
<keyword evidence="7" id="KW-1185">Reference proteome</keyword>
<dbReference type="GO" id="GO:0004252">
    <property type="term" value="F:serine-type endopeptidase activity"/>
    <property type="evidence" value="ECO:0007669"/>
    <property type="project" value="TreeGrafter"/>
</dbReference>
<reference evidence="6 7" key="1">
    <citation type="journal article" date="2012" name="Appl. Environ. Microbiol.">
        <title>Short-read sequencing for genomic analysis of the brown rot fungus Fibroporia radiculosa.</title>
        <authorList>
            <person name="Tang J.D."/>
            <person name="Perkins A.D."/>
            <person name="Sonstegard T.S."/>
            <person name="Schroeder S.G."/>
            <person name="Burgess S.C."/>
            <person name="Diehl S.V."/>
        </authorList>
    </citation>
    <scope>NUCLEOTIDE SEQUENCE [LARGE SCALE GENOMIC DNA]</scope>
    <source>
        <strain evidence="6 7">TFFH 294</strain>
    </source>
</reference>
<evidence type="ECO:0000256" key="3">
    <source>
        <dbReference type="ARBA" id="ARBA00022825"/>
    </source>
</evidence>
<dbReference type="SUPFAM" id="SSF53474">
    <property type="entry name" value="alpha/beta-Hydrolases"/>
    <property type="match status" value="1"/>
</dbReference>
<dbReference type="SUPFAM" id="SSF82171">
    <property type="entry name" value="DPP6 N-terminal domain-like"/>
    <property type="match status" value="1"/>
</dbReference>
<dbReference type="Gene3D" id="3.40.50.1820">
    <property type="entry name" value="alpha/beta hydrolase"/>
    <property type="match status" value="1"/>
</dbReference>
<evidence type="ECO:0000256" key="2">
    <source>
        <dbReference type="ARBA" id="ARBA00022801"/>
    </source>
</evidence>
<dbReference type="GO" id="GO:0006508">
    <property type="term" value="P:proteolysis"/>
    <property type="evidence" value="ECO:0007669"/>
    <property type="project" value="InterPro"/>
</dbReference>
<keyword evidence="2" id="KW-0378">Hydrolase</keyword>
<evidence type="ECO:0000259" key="5">
    <source>
        <dbReference type="Pfam" id="PF00326"/>
    </source>
</evidence>
<dbReference type="InterPro" id="IPR011659">
    <property type="entry name" value="WD40"/>
</dbReference>
<proteinExistence type="inferred from homology"/>
<evidence type="ECO:0000256" key="4">
    <source>
        <dbReference type="ARBA" id="ARBA00032829"/>
    </source>
</evidence>
<dbReference type="InterPro" id="IPR001375">
    <property type="entry name" value="Peptidase_S9_cat"/>
</dbReference>
<organism evidence="6 7">
    <name type="scientific">Fibroporia radiculosa</name>
    <dbReference type="NCBI Taxonomy" id="599839"/>
    <lineage>
        <taxon>Eukaryota</taxon>
        <taxon>Fungi</taxon>
        <taxon>Dikarya</taxon>
        <taxon>Basidiomycota</taxon>
        <taxon>Agaricomycotina</taxon>
        <taxon>Agaricomycetes</taxon>
        <taxon>Polyporales</taxon>
        <taxon>Fibroporiaceae</taxon>
        <taxon>Fibroporia</taxon>
    </lineage>
</organism>
<dbReference type="OrthoDB" id="43744at2759"/>
<feature type="domain" description="Peptidase S9 prolyl oligopeptidase catalytic" evidence="5">
    <location>
        <begin position="456"/>
        <end position="661"/>
    </location>
</feature>
<dbReference type="STRING" id="599839.J4GL44"/>
<evidence type="ECO:0000313" key="6">
    <source>
        <dbReference type="EMBL" id="CCL99695.1"/>
    </source>
</evidence>
<dbReference type="InParanoid" id="J4GL44"/>
<sequence length="661" mass="72222">MPDHEIIGGIKAEDKFTAHEVVSGDVISDLRLSKDAAKVVYCVAPHYKSGDHKTSALWLAETSLENSSRKITSGSSRDSSPRFHPTSSYIYFLSDRLKVGGPTQIYRIPCDATPETDPILVLPLNQSRTVNAFAISQDGKYIAFIGKPHSDKSDLKDPIAVWREEKDFASLFLVDLQDETKAVRSLVSADAHVDSFTWGPNSASIIYRLRDHSDAESGSESVVEEIVSIGTGAVSGIYKHRISPSSPTIWRQDGELVFMQNTSPTRLLSSQSVWTRSSTALQPPRHVAYGDTECAYDVVDIGADSQYAVIVGSGLETRVDVRDASHASFTAFAMTDENISDWDVKAVDQRYVFVALRSSGVTGELPDVWSGVTTKKDSGVLVKKLSSHQTGFASNKFPISKAFSWTSTDGERIEGVISHPRGVTELKSLPTVIVPHGGPTARDLLNFTLEDFAWRQFLASNGFLVFSPNYRGSTGRGDNFIKPANGGMGTLEWEDIESMIEEGTAQGLIDPDRMALAGYSQGGFLTAWGCTRPNNRFKAGVVGAGVTHWGFLAASSDVPELEAALGGAAPWTATEAANLQGSAVRDSQNVTAPLLFLHGKEDKRVPLTQAIALYRGIEREAKTAPKPTLVVYPREDHIFEEREHAQDVLERLLRHLETYLK</sequence>
<evidence type="ECO:0000313" key="7">
    <source>
        <dbReference type="Proteomes" id="UP000006352"/>
    </source>
</evidence>
<dbReference type="PANTHER" id="PTHR42776:SF27">
    <property type="entry name" value="DIPEPTIDYL PEPTIDASE FAMILY MEMBER 6"/>
    <property type="match status" value="1"/>
</dbReference>
<accession>J4GL44</accession>
<dbReference type="GeneID" id="24094606"/>
<dbReference type="RefSeq" id="XP_012178978.1">
    <property type="nucleotide sequence ID" value="XM_012323588.1"/>
</dbReference>
<dbReference type="EMBL" id="HE796946">
    <property type="protein sequence ID" value="CCL99695.1"/>
    <property type="molecule type" value="Genomic_DNA"/>
</dbReference>
<dbReference type="Pfam" id="PF00326">
    <property type="entry name" value="Peptidase_S9"/>
    <property type="match status" value="1"/>
</dbReference>
<dbReference type="Proteomes" id="UP000006352">
    <property type="component" value="Unassembled WGS sequence"/>
</dbReference>
<dbReference type="Gene3D" id="2.120.10.30">
    <property type="entry name" value="TolB, C-terminal domain"/>
    <property type="match status" value="1"/>
</dbReference>
<dbReference type="Pfam" id="PF07676">
    <property type="entry name" value="PD40"/>
    <property type="match status" value="1"/>
</dbReference>
<comment type="similarity">
    <text evidence="1">Belongs to the peptidase S9C family.</text>
</comment>